<feature type="non-terminal residue" evidence="2">
    <location>
        <position position="54"/>
    </location>
</feature>
<dbReference type="AlphaFoldDB" id="A0A0V0WDG8"/>
<keyword evidence="3" id="KW-1185">Reference proteome</keyword>
<dbReference type="Proteomes" id="UP000054783">
    <property type="component" value="Unassembled WGS sequence"/>
</dbReference>
<feature type="compositionally biased region" description="Basic and acidic residues" evidence="1">
    <location>
        <begin position="1"/>
        <end position="20"/>
    </location>
</feature>
<evidence type="ECO:0000256" key="1">
    <source>
        <dbReference type="SAM" id="MobiDB-lite"/>
    </source>
</evidence>
<reference evidence="2 3" key="1">
    <citation type="submission" date="2015-01" db="EMBL/GenBank/DDBJ databases">
        <title>Evolution of Trichinella species and genotypes.</title>
        <authorList>
            <person name="Korhonen P.K."/>
            <person name="Edoardo P."/>
            <person name="Giuseppe L.R."/>
            <person name="Gasser R.B."/>
        </authorList>
    </citation>
    <scope>NUCLEOTIDE SEQUENCE [LARGE SCALE GENOMIC DNA]</scope>
    <source>
        <strain evidence="2">ISS2496</strain>
    </source>
</reference>
<proteinExistence type="predicted"/>
<comment type="caution">
    <text evidence="2">The sequence shown here is derived from an EMBL/GenBank/DDBJ whole genome shotgun (WGS) entry which is preliminary data.</text>
</comment>
<gene>
    <name evidence="2" type="ORF">T12_3218</name>
</gene>
<dbReference type="EMBL" id="JYDQ01005698">
    <property type="protein sequence ID" value="KRX73570.1"/>
    <property type="molecule type" value="Genomic_DNA"/>
</dbReference>
<feature type="region of interest" description="Disordered" evidence="1">
    <location>
        <begin position="1"/>
        <end position="23"/>
    </location>
</feature>
<name>A0A0V0WDG8_9BILA</name>
<evidence type="ECO:0000313" key="2">
    <source>
        <dbReference type="EMBL" id="KRX73570.1"/>
    </source>
</evidence>
<accession>A0A0V0WDG8</accession>
<protein>
    <submittedName>
        <fullName evidence="2">Uncharacterized protein</fullName>
    </submittedName>
</protein>
<evidence type="ECO:0000313" key="3">
    <source>
        <dbReference type="Proteomes" id="UP000054783"/>
    </source>
</evidence>
<sequence>LTSQEARDEESLNRDGKNYEENECNIMKHFPETFIKARKEAASGQTRAAAKMTR</sequence>
<organism evidence="2 3">
    <name type="scientific">Trichinella patagoniensis</name>
    <dbReference type="NCBI Taxonomy" id="990121"/>
    <lineage>
        <taxon>Eukaryota</taxon>
        <taxon>Metazoa</taxon>
        <taxon>Ecdysozoa</taxon>
        <taxon>Nematoda</taxon>
        <taxon>Enoplea</taxon>
        <taxon>Dorylaimia</taxon>
        <taxon>Trichinellida</taxon>
        <taxon>Trichinellidae</taxon>
        <taxon>Trichinella</taxon>
    </lineage>
</organism>
<feature type="non-terminal residue" evidence="2">
    <location>
        <position position="1"/>
    </location>
</feature>